<reference evidence="3" key="1">
    <citation type="journal article" date="2019" name="Int. J. Syst. Evol. Microbiol.">
        <title>The Global Catalogue of Microorganisms (GCM) 10K type strain sequencing project: providing services to taxonomists for standard genome sequencing and annotation.</title>
        <authorList>
            <consortium name="The Broad Institute Genomics Platform"/>
            <consortium name="The Broad Institute Genome Sequencing Center for Infectious Disease"/>
            <person name="Wu L."/>
            <person name="Ma J."/>
        </authorList>
    </citation>
    <scope>NUCLEOTIDE SEQUENCE [LARGE SCALE GENOMIC DNA]</scope>
    <source>
        <strain evidence="3">CECT 8064</strain>
    </source>
</reference>
<organism evidence="2 3">
    <name type="scientific">Streptomyces ehimensis</name>
    <dbReference type="NCBI Taxonomy" id="68195"/>
    <lineage>
        <taxon>Bacteria</taxon>
        <taxon>Bacillati</taxon>
        <taxon>Actinomycetota</taxon>
        <taxon>Actinomycetes</taxon>
        <taxon>Kitasatosporales</taxon>
        <taxon>Streptomycetaceae</taxon>
        <taxon>Streptomyces</taxon>
    </lineage>
</organism>
<accession>A0ABV9BEK8</accession>
<dbReference type="EMBL" id="JBHSFS010000002">
    <property type="protein sequence ID" value="MFC4512462.1"/>
    <property type="molecule type" value="Genomic_DNA"/>
</dbReference>
<comment type="caution">
    <text evidence="2">The sequence shown here is derived from an EMBL/GenBank/DDBJ whole genome shotgun (WGS) entry which is preliminary data.</text>
</comment>
<protein>
    <submittedName>
        <fullName evidence="2">Uncharacterized protein</fullName>
    </submittedName>
</protein>
<evidence type="ECO:0000313" key="3">
    <source>
        <dbReference type="Proteomes" id="UP001595990"/>
    </source>
</evidence>
<dbReference type="Proteomes" id="UP001595990">
    <property type="component" value="Unassembled WGS sequence"/>
</dbReference>
<evidence type="ECO:0000256" key="1">
    <source>
        <dbReference type="SAM" id="MobiDB-lite"/>
    </source>
</evidence>
<dbReference type="RefSeq" id="WP_417922420.1">
    <property type="nucleotide sequence ID" value="NZ_JBHSFS010000002.1"/>
</dbReference>
<keyword evidence="3" id="KW-1185">Reference proteome</keyword>
<gene>
    <name evidence="2" type="ORF">ACFPEN_05900</name>
</gene>
<name>A0ABV9BEK8_9ACTN</name>
<evidence type="ECO:0000313" key="2">
    <source>
        <dbReference type="EMBL" id="MFC4512462.1"/>
    </source>
</evidence>
<feature type="region of interest" description="Disordered" evidence="1">
    <location>
        <begin position="397"/>
        <end position="416"/>
    </location>
</feature>
<proteinExistence type="predicted"/>
<sequence length="416" mass="45759">MAELQNRWYNAVLQNLPAPPSTTQLVQPAPPVELSDTALWTRGNIVPPASLTFNRQRVESTSFFDAYTTVIQELSVPESAFVAAIGSVVHQEWLVYIRGLTPQPDEDRLPDVFYTWAMTHHPDIANEGASALRDIARLRALQRFLRSYQGPPPKPAEYLGGIRELLSVLRSSSSAMISFDSTTTSGDVSGTWTRGVHKDFSGLWSGADQFDTTTARFARSVVTVKAELGAYALWAVNPDPRWYDSSQLHVAYTKQTIPPWASNPRLYWDMAFGEKSGRLQRAIASLIVVERLRSVVTSDAVFSPEDQQVVKAKAAAGLWPFFVPAGDGVTNNADFEGGKLRLETTTSTDRPLVIGAHVLPIARYLGDELDAREPLDADPAPEPRRSACVVRGLARSEFHESAQDDNVPLPKSPDSG</sequence>